<evidence type="ECO:0000313" key="3">
    <source>
        <dbReference type="Proteomes" id="UP000268014"/>
    </source>
</evidence>
<accession>A0A0N4X285</accession>
<dbReference type="AlphaFoldDB" id="A0A0N4X285"/>
<evidence type="ECO:0000313" key="4">
    <source>
        <dbReference type="WBParaSite" id="HPLM_0001846501-mRNA-1"/>
    </source>
</evidence>
<reference evidence="2 3" key="2">
    <citation type="submission" date="2018-11" db="EMBL/GenBank/DDBJ databases">
        <authorList>
            <consortium name="Pathogen Informatics"/>
        </authorList>
    </citation>
    <scope>NUCLEOTIDE SEQUENCE [LARGE SCALE GENOMIC DNA]</scope>
    <source>
        <strain evidence="2 3">MHpl1</strain>
    </source>
</reference>
<keyword evidence="1" id="KW-1133">Transmembrane helix</keyword>
<feature type="transmembrane region" description="Helical" evidence="1">
    <location>
        <begin position="127"/>
        <end position="145"/>
    </location>
</feature>
<dbReference type="EMBL" id="UZAF01020593">
    <property type="protein sequence ID" value="VDO71209.1"/>
    <property type="molecule type" value="Genomic_DNA"/>
</dbReference>
<dbReference type="OrthoDB" id="10014237at2759"/>
<keyword evidence="1" id="KW-0472">Membrane</keyword>
<feature type="transmembrane region" description="Helical" evidence="1">
    <location>
        <begin position="49"/>
        <end position="67"/>
    </location>
</feature>
<evidence type="ECO:0000256" key="1">
    <source>
        <dbReference type="SAM" id="Phobius"/>
    </source>
</evidence>
<keyword evidence="1" id="KW-0812">Transmembrane</keyword>
<keyword evidence="3" id="KW-1185">Reference proteome</keyword>
<sequence length="182" mass="21507">MESRKGSNWGDYYYRSKRPSGKKAWLLEAIHFINQSIPTFDELFDEETFYVFAFLVVVFSILTAIFLSKVVGITIKEHNIELNRSNWGDYYYRSKRPSGKKAWLLEAIHFINQSIPTFDELFDEETFYVFAFLVVVFSILTAIFLSKVVGITIKEHNIELNRDWGRPEPANPFRFPWKVKRD</sequence>
<dbReference type="WBParaSite" id="HPLM_0001846501-mRNA-1">
    <property type="protein sequence ID" value="HPLM_0001846501-mRNA-1"/>
    <property type="gene ID" value="HPLM_0001846501"/>
</dbReference>
<proteinExistence type="predicted"/>
<dbReference type="STRING" id="6290.A0A0N4X285"/>
<gene>
    <name evidence="2" type="ORF">HPLM_LOCUS18457</name>
</gene>
<evidence type="ECO:0000313" key="2">
    <source>
        <dbReference type="EMBL" id="VDO71209.1"/>
    </source>
</evidence>
<protein>
    <submittedName>
        <fullName evidence="4">Ion_trans domain-containing protein</fullName>
    </submittedName>
</protein>
<organism evidence="4">
    <name type="scientific">Haemonchus placei</name>
    <name type="common">Barber's pole worm</name>
    <dbReference type="NCBI Taxonomy" id="6290"/>
    <lineage>
        <taxon>Eukaryota</taxon>
        <taxon>Metazoa</taxon>
        <taxon>Ecdysozoa</taxon>
        <taxon>Nematoda</taxon>
        <taxon>Chromadorea</taxon>
        <taxon>Rhabditida</taxon>
        <taxon>Rhabditina</taxon>
        <taxon>Rhabditomorpha</taxon>
        <taxon>Strongyloidea</taxon>
        <taxon>Trichostrongylidae</taxon>
        <taxon>Haemonchus</taxon>
    </lineage>
</organism>
<dbReference type="Proteomes" id="UP000268014">
    <property type="component" value="Unassembled WGS sequence"/>
</dbReference>
<name>A0A0N4X285_HAEPC</name>
<reference evidence="4" key="1">
    <citation type="submission" date="2017-02" db="UniProtKB">
        <authorList>
            <consortium name="WormBaseParasite"/>
        </authorList>
    </citation>
    <scope>IDENTIFICATION</scope>
</reference>